<dbReference type="InterPro" id="IPR016035">
    <property type="entry name" value="Acyl_Trfase/lysoPLipase"/>
</dbReference>
<evidence type="ECO:0000313" key="1">
    <source>
        <dbReference type="EMBL" id="PTX59440.1"/>
    </source>
</evidence>
<dbReference type="SUPFAM" id="SSF52151">
    <property type="entry name" value="FabD/lysophospholipase-like"/>
    <property type="match status" value="1"/>
</dbReference>
<name>A0A2T6BTN7_9FLAO</name>
<dbReference type="EMBL" id="QBKT01000009">
    <property type="protein sequence ID" value="PTX59440.1"/>
    <property type="molecule type" value="Genomic_DNA"/>
</dbReference>
<reference evidence="1 2" key="1">
    <citation type="submission" date="2018-04" db="EMBL/GenBank/DDBJ databases">
        <title>Genomic Encyclopedia of Archaeal and Bacterial Type Strains, Phase II (KMG-II): from individual species to whole genera.</title>
        <authorList>
            <person name="Goeker M."/>
        </authorList>
    </citation>
    <scope>NUCLEOTIDE SEQUENCE [LARGE SCALE GENOMIC DNA]</scope>
    <source>
        <strain evidence="1 2">DSM 25731</strain>
    </source>
</reference>
<dbReference type="Gene3D" id="3.40.1090.10">
    <property type="entry name" value="Cytosolic phospholipase A2 catalytic domain"/>
    <property type="match status" value="1"/>
</dbReference>
<keyword evidence="2" id="KW-1185">Reference proteome</keyword>
<proteinExistence type="predicted"/>
<accession>A0A2T6BTN7</accession>
<comment type="caution">
    <text evidence="1">The sequence shown here is derived from an EMBL/GenBank/DDBJ whole genome shotgun (WGS) entry which is preliminary data.</text>
</comment>
<dbReference type="AlphaFoldDB" id="A0A2T6BTN7"/>
<gene>
    <name evidence="1" type="ORF">C8N46_10928</name>
</gene>
<organism evidence="1 2">
    <name type="scientific">Kordia periserrulae</name>
    <dbReference type="NCBI Taxonomy" id="701523"/>
    <lineage>
        <taxon>Bacteria</taxon>
        <taxon>Pseudomonadati</taxon>
        <taxon>Bacteroidota</taxon>
        <taxon>Flavobacteriia</taxon>
        <taxon>Flavobacteriales</taxon>
        <taxon>Flavobacteriaceae</taxon>
        <taxon>Kordia</taxon>
    </lineage>
</organism>
<protein>
    <submittedName>
        <fullName evidence="1">Patatin-like phospholipase</fullName>
    </submittedName>
</protein>
<dbReference type="Proteomes" id="UP000244090">
    <property type="component" value="Unassembled WGS sequence"/>
</dbReference>
<sequence>MAGAVSAGAYTAGVIDYLLESLHLWEKAKAQNKKLGKEHPQYNHSIPMHDVELEVLSGASAGGITGTLAVLSLLNKNHQFVNKDNPKGENNIFYQSWVKMADTDTETSLMKMLHTNDIKSDAYPESLLNVAPIEAIADNALQTNHQVAFPNYVSKSLDLVLTTTNLRGLNFHIDFKDSETVITNHGGFFRYKIANDTHKPGIPENDSSLFYVLDLQNETHVNYLKDATLSTSAFPIGLKSREIQIAHEYVARYPKYLFDRSEGIRVDLQKENTYTFNSVDGGLINNEPFGICMKVLIEKNKTIRDDDNYAIIMVDPFPNQDNDADAFDTKRDIISIAKGMFKALRNQVMFNQDGILEALSLSNRTKFLVEPKRKQQSGEKWIRSKKDLASAPLSGFGGFLDESFREHDFHLGRKNCQSFLRYYFAIENKNINKRFGTDVTEAALQRFSFSDKEDESKTPTYFPIIPDMRALHIINKEFDTDTYGEDAYLAYPAYPKFNMESFDNTYKKPIQKRIRAIVRSLTKSKLYTFAFRLLGQRKTYRLVRKTIEKSLHESELI</sequence>
<evidence type="ECO:0000313" key="2">
    <source>
        <dbReference type="Proteomes" id="UP000244090"/>
    </source>
</evidence>